<feature type="compositionally biased region" description="Acidic residues" evidence="4">
    <location>
        <begin position="1044"/>
        <end position="1058"/>
    </location>
</feature>
<accession>A0A8S4AD78</accession>
<sequence length="1427" mass="156651">MSGFGWRTEMNLVQVLPSQAEAHLEGGSAPAEDLVPEVVSEGSAPDSDGDEDIAAIRRPRRNAIRDSDSEEEETNRRTSPAPSSGRGTSPAPSDGEQEGKRGVKAKEQRKRGRRRQEAARSKAPQRLKNKKRLSGGEPVSSVSRRRLAQTGPQNLTELSGCPQEPPQKDSGCPVEGAEEEEQQEEDEEQEEEEEEESLDAIRAAVKQKLNRRKVPRGRVLLVLLRGGAGSDLVWMWLQSPGLEDEEEEQEEEQEEEEKPRRVERRAARASREAMKQLHSESQRLLRESSLGLPYHVPEPKTVDQFYKRRIRPGGGAMALLKEPAAQVLPPPGPAAASSPQKSPTRPTEGPEPDQEPGPLLFLSETQQEAFPAGGAAPAGPPEQNQAAPDSGIQEPAPAKPKRDRLTRLRELGLDPPPVARLCPDQGAFVELDPVGCHPGVEALKERYLRHVQPPAPPQGERTLQLNIVRKVGAPGGGGGPDQLVAEAVSVTLKEASEEPPTRPGEKLLTLKQRLQLAMMQRRREERQRREELRRLDNEEQEEEEEEEEDMTDESGEEEGVDELLGGDGGEEEEEEERGAQNLDLQNRDGTLLLFPGSSCSRTGDGVRRPGAADPVQAFGTGPSPPPEEDDSLKDNSHNSSFELAASMLTSYQPISSQRGRGLPAAALRSPSPAFFRPSLLGSASKSSGKLSESLCLPVEDSQDLYAPTSPGADSGPLGGGACGSSLGGGACGFSLEDDAHSQLLDADGFLNVGPRAPQRQLVLGSLDENAMDANMSDLLGLCSGAFGAASGGGGATQDSELLGLCSGAFPPTPAEEQQPERGREKEQLPSPGSAHRAAPEPLRPESPPAELLPLDRRRPEEQQEEEQQEQEEEEEEDCEFHLLSDVESEKEEEEEEEEGEEQEASETNTDVEEEEMQAVFAPQRLKGRRKKMPCCCFRALRDYVDSEAELSGSDVGSDDEDADGGSEYEEEELLEELPSDEELQDQVNKIHMKQVLDEDKRRLRLYQERYLADGDLHSDGPGRARRFRWRNIDDGFDVDRTGGEEEEGEGEEEDVDVAEVERRKARLEREQWLREQAQQKAQKGEDLDADDEPGGEDDSRFMKLAKKLTARTLQRRAEAPAALQEPQKKKSSLNPFQRSSQPLQVRRGSLLSQPAAVLQKLASLSEGNPLAPRSSRGFLFQTLSPEKPGAAKGAQVRPGSGIPGTRPGPEPNTLRAARGTEPRGRVAESWFQRPESWFQRPESWFQRPSPGFQRPGSWFQRPGSWCDEEEGSRVQLPSSKAAVQRSCCSELSQPEEHLQLPGPLKRTRGDYPPGWERQVRAPGVGAGGRPVGGVCQRVQVLLTRSAWKWPPRSEPRPLISASQTVAPGSSWLLHIIPWKCAALLIPLRLHTKLFPASSSSRGLMPPVPRRQEEPSRHSEAARSPEPV</sequence>
<keyword evidence="2" id="KW-0597">Phosphoprotein</keyword>
<dbReference type="GO" id="GO:0033314">
    <property type="term" value="P:mitotic DNA replication checkpoint signaling"/>
    <property type="evidence" value="ECO:0007669"/>
    <property type="project" value="TreeGrafter"/>
</dbReference>
<feature type="region of interest" description="Disordered" evidence="4">
    <location>
        <begin position="493"/>
        <end position="644"/>
    </location>
</feature>
<feature type="compositionally biased region" description="Acidic residues" evidence="4">
    <location>
        <begin position="1087"/>
        <end position="1096"/>
    </location>
</feature>
<feature type="compositionally biased region" description="Acidic residues" evidence="4">
    <location>
        <begin position="886"/>
        <end position="916"/>
    </location>
</feature>
<feature type="region of interest" description="Disordered" evidence="4">
    <location>
        <begin position="22"/>
        <end position="200"/>
    </location>
</feature>
<comment type="subcellular location">
    <subcellularLocation>
        <location evidence="1">Nucleus</location>
    </subcellularLocation>
</comment>
<feature type="compositionally biased region" description="Acidic residues" evidence="4">
    <location>
        <begin position="242"/>
        <end position="256"/>
    </location>
</feature>
<feature type="region of interest" description="Disordered" evidence="4">
    <location>
        <begin position="241"/>
        <end position="419"/>
    </location>
</feature>
<feature type="compositionally biased region" description="Basic and acidic residues" evidence="4">
    <location>
        <begin position="97"/>
        <end position="106"/>
    </location>
</feature>
<feature type="compositionally biased region" description="Low complexity" evidence="4">
    <location>
        <begin position="334"/>
        <end position="343"/>
    </location>
</feature>
<dbReference type="InterPro" id="IPR024146">
    <property type="entry name" value="Claspin"/>
</dbReference>
<feature type="region of interest" description="Disordered" evidence="4">
    <location>
        <begin position="1397"/>
        <end position="1427"/>
    </location>
</feature>
<feature type="compositionally biased region" description="Polar residues" evidence="4">
    <location>
        <begin position="1132"/>
        <end position="1143"/>
    </location>
</feature>
<proteinExistence type="predicted"/>
<comment type="caution">
    <text evidence="6">The sequence shown here is derived from an EMBL/GenBank/DDBJ whole genome shotgun (WGS) entry which is preliminary data.</text>
</comment>
<evidence type="ECO:0000313" key="5">
    <source>
        <dbReference type="EMBL" id="CAG5866055.1"/>
    </source>
</evidence>
<feature type="compositionally biased region" description="Acidic residues" evidence="4">
    <location>
        <begin position="538"/>
        <end position="561"/>
    </location>
</feature>
<evidence type="ECO:0000256" key="2">
    <source>
        <dbReference type="ARBA" id="ARBA00022553"/>
    </source>
</evidence>
<feature type="compositionally biased region" description="Basic and acidic residues" evidence="4">
    <location>
        <begin position="818"/>
        <end position="827"/>
    </location>
</feature>
<feature type="compositionally biased region" description="Basic and acidic residues" evidence="4">
    <location>
        <begin position="257"/>
        <end position="286"/>
    </location>
</feature>
<dbReference type="GO" id="GO:0010997">
    <property type="term" value="F:anaphase-promoting complex binding"/>
    <property type="evidence" value="ECO:0007669"/>
    <property type="project" value="TreeGrafter"/>
</dbReference>
<feature type="compositionally biased region" description="Basic and acidic residues" evidence="4">
    <location>
        <begin position="521"/>
        <end position="537"/>
    </location>
</feature>
<dbReference type="GO" id="GO:0007095">
    <property type="term" value="P:mitotic G2 DNA damage checkpoint signaling"/>
    <property type="evidence" value="ECO:0007669"/>
    <property type="project" value="TreeGrafter"/>
</dbReference>
<name>A0A8S4AD78_9TELE</name>
<feature type="region of interest" description="Disordered" evidence="4">
    <location>
        <begin position="784"/>
        <end position="929"/>
    </location>
</feature>
<feature type="compositionally biased region" description="Acidic residues" evidence="4">
    <location>
        <begin position="862"/>
        <end position="878"/>
    </location>
</feature>
<feature type="compositionally biased region" description="Basic residues" evidence="4">
    <location>
        <begin position="123"/>
        <end position="133"/>
    </location>
</feature>
<feature type="compositionally biased region" description="Low complexity" evidence="4">
    <location>
        <begin position="366"/>
        <end position="388"/>
    </location>
</feature>
<dbReference type="PANTHER" id="PTHR14396:SF10">
    <property type="entry name" value="CLASPIN"/>
    <property type="match status" value="1"/>
</dbReference>
<evidence type="ECO:0000256" key="1">
    <source>
        <dbReference type="ARBA" id="ARBA00004123"/>
    </source>
</evidence>
<feature type="compositionally biased region" description="Basic and acidic residues" evidence="4">
    <location>
        <begin position="1409"/>
        <end position="1427"/>
    </location>
</feature>
<keyword evidence="7" id="KW-1185">Reference proteome</keyword>
<feature type="region of interest" description="Disordered" evidence="4">
    <location>
        <begin position="947"/>
        <end position="982"/>
    </location>
</feature>
<gene>
    <name evidence="5" type="ORF">MMEN_LOCUS2753</name>
    <name evidence="6" type="ORF">MMEN_LOCUS2794</name>
</gene>
<keyword evidence="3" id="KW-0539">Nucleus</keyword>
<feature type="compositionally biased region" description="Polar residues" evidence="4">
    <location>
        <begin position="77"/>
        <end position="91"/>
    </location>
</feature>
<dbReference type="Proteomes" id="UP000677803">
    <property type="component" value="Unassembled WGS sequence"/>
</dbReference>
<evidence type="ECO:0000256" key="4">
    <source>
        <dbReference type="SAM" id="MobiDB-lite"/>
    </source>
</evidence>
<dbReference type="GO" id="GO:0005634">
    <property type="term" value="C:nucleus"/>
    <property type="evidence" value="ECO:0007669"/>
    <property type="project" value="UniProtKB-SubCell"/>
</dbReference>
<evidence type="ECO:0000313" key="6">
    <source>
        <dbReference type="EMBL" id="CAG5866087.1"/>
    </source>
</evidence>
<reference evidence="6" key="1">
    <citation type="submission" date="2021-05" db="EMBL/GenBank/DDBJ databases">
        <authorList>
            <person name="Tigano A."/>
        </authorList>
    </citation>
    <scope>NUCLEOTIDE SEQUENCE</scope>
</reference>
<dbReference type="EMBL" id="CAJRST010001780">
    <property type="protein sequence ID" value="CAG5866087.1"/>
    <property type="molecule type" value="Genomic_DNA"/>
</dbReference>
<feature type="region of interest" description="Disordered" evidence="4">
    <location>
        <begin position="1034"/>
        <end position="1148"/>
    </location>
</feature>
<dbReference type="PANTHER" id="PTHR14396">
    <property type="entry name" value="CLASPIN"/>
    <property type="match status" value="1"/>
</dbReference>
<feature type="compositionally biased region" description="Basic and acidic residues" evidence="4">
    <location>
        <begin position="494"/>
        <end position="505"/>
    </location>
</feature>
<feature type="compositionally biased region" description="Acidic residues" evidence="4">
    <location>
        <begin position="176"/>
        <end position="198"/>
    </location>
</feature>
<evidence type="ECO:0000313" key="7">
    <source>
        <dbReference type="Proteomes" id="UP000677803"/>
    </source>
</evidence>
<feature type="compositionally biased region" description="Basic and acidic residues" evidence="4">
    <location>
        <begin position="1059"/>
        <end position="1073"/>
    </location>
</feature>
<evidence type="ECO:0000256" key="3">
    <source>
        <dbReference type="ARBA" id="ARBA00023242"/>
    </source>
</evidence>
<feature type="compositionally biased region" description="Acidic residues" evidence="4">
    <location>
        <begin position="956"/>
        <end position="982"/>
    </location>
</feature>
<dbReference type="OrthoDB" id="5859781at2759"/>
<dbReference type="EMBL" id="CAJRST010001669">
    <property type="protein sequence ID" value="CAG5866055.1"/>
    <property type="molecule type" value="Genomic_DNA"/>
</dbReference>
<feature type="compositionally biased region" description="Basic and acidic residues" evidence="4">
    <location>
        <begin position="403"/>
        <end position="412"/>
    </location>
</feature>
<protein>
    <submittedName>
        <fullName evidence="6">(Atlantic silverside) hypothetical protein</fullName>
    </submittedName>
</protein>
<feature type="region of interest" description="Disordered" evidence="4">
    <location>
        <begin position="1165"/>
        <end position="1226"/>
    </location>
</feature>
<feature type="compositionally biased region" description="Basic and acidic residues" evidence="4">
    <location>
        <begin position="1034"/>
        <end position="1043"/>
    </location>
</feature>
<organism evidence="6 7">
    <name type="scientific">Menidia menidia</name>
    <name type="common">Atlantic silverside</name>
    <dbReference type="NCBI Taxonomy" id="238744"/>
    <lineage>
        <taxon>Eukaryota</taxon>
        <taxon>Metazoa</taxon>
        <taxon>Chordata</taxon>
        <taxon>Craniata</taxon>
        <taxon>Vertebrata</taxon>
        <taxon>Euteleostomi</taxon>
        <taxon>Actinopterygii</taxon>
        <taxon>Neopterygii</taxon>
        <taxon>Teleostei</taxon>
        <taxon>Neoteleostei</taxon>
        <taxon>Acanthomorphata</taxon>
        <taxon>Ovalentaria</taxon>
        <taxon>Atherinomorphae</taxon>
        <taxon>Atheriniformes</taxon>
        <taxon>Atherinopsidae</taxon>
        <taxon>Menidiinae</taxon>
        <taxon>Menidia</taxon>
    </lineage>
</organism>